<proteinExistence type="predicted"/>
<keyword evidence="3" id="KW-1185">Reference proteome</keyword>
<dbReference type="OrthoDB" id="4062651at2759"/>
<evidence type="ECO:0000256" key="1">
    <source>
        <dbReference type="SAM" id="MobiDB-lite"/>
    </source>
</evidence>
<dbReference type="SUPFAM" id="SSF56112">
    <property type="entry name" value="Protein kinase-like (PK-like)"/>
    <property type="match status" value="1"/>
</dbReference>
<organism evidence="3">
    <name type="scientific">Metarhizium acridum (strain CQMa 102)</name>
    <dbReference type="NCBI Taxonomy" id="655827"/>
    <lineage>
        <taxon>Eukaryota</taxon>
        <taxon>Fungi</taxon>
        <taxon>Dikarya</taxon>
        <taxon>Ascomycota</taxon>
        <taxon>Pezizomycotina</taxon>
        <taxon>Sordariomycetes</taxon>
        <taxon>Hypocreomycetidae</taxon>
        <taxon>Hypocreales</taxon>
        <taxon>Clavicipitaceae</taxon>
        <taxon>Metarhizium</taxon>
    </lineage>
</organism>
<dbReference type="HOGENOM" id="CLU_2038597_0_0_1"/>
<dbReference type="InParanoid" id="E9EHQ8"/>
<protein>
    <submittedName>
        <fullName evidence="2">Uncharacterized protein</fullName>
    </submittedName>
</protein>
<accession>E9EHQ8</accession>
<name>E9EHQ8_METAQ</name>
<dbReference type="AlphaFoldDB" id="E9EHQ8"/>
<sequence length="121" mass="13230">MGSVGSQAILHKWPEKAISVLTSGAVDDDCTIPVRAPREDDPGQVLGDKWAAQVGKAVYELHRISGVWGDANPDDVLMDEENNAWITNFDDGYTHGWLDADKGGNSGRRYERPKADNGIHI</sequence>
<evidence type="ECO:0000313" key="3">
    <source>
        <dbReference type="Proteomes" id="UP000002499"/>
    </source>
</evidence>
<evidence type="ECO:0000313" key="2">
    <source>
        <dbReference type="EMBL" id="EFY84560.1"/>
    </source>
</evidence>
<dbReference type="InterPro" id="IPR011009">
    <property type="entry name" value="Kinase-like_dom_sf"/>
</dbReference>
<gene>
    <name evidence="2" type="ORF">MAC_09406</name>
</gene>
<dbReference type="Proteomes" id="UP000002499">
    <property type="component" value="Unassembled WGS sequence"/>
</dbReference>
<reference evidence="2 3" key="1">
    <citation type="journal article" date="2011" name="PLoS Genet.">
        <title>Genome sequencing and comparative transcriptomics of the model entomopathogenic fungi Metarhizium anisopliae and M. acridum.</title>
        <authorList>
            <person name="Gao Q."/>
            <person name="Jin K."/>
            <person name="Ying S.H."/>
            <person name="Zhang Y."/>
            <person name="Xiao G."/>
            <person name="Shang Y."/>
            <person name="Duan Z."/>
            <person name="Hu X."/>
            <person name="Xie X.Q."/>
            <person name="Zhou G."/>
            <person name="Peng G."/>
            <person name="Luo Z."/>
            <person name="Huang W."/>
            <person name="Wang B."/>
            <person name="Fang W."/>
            <person name="Wang S."/>
            <person name="Zhong Y."/>
            <person name="Ma L.J."/>
            <person name="St Leger R.J."/>
            <person name="Zhao G.P."/>
            <person name="Pei Y."/>
            <person name="Feng M.G."/>
            <person name="Xia Y."/>
            <person name="Wang C."/>
        </authorList>
    </citation>
    <scope>NUCLEOTIDE SEQUENCE [LARGE SCALE GENOMIC DNA]</scope>
    <source>
        <strain evidence="2 3">CQMa 102</strain>
    </source>
</reference>
<feature type="region of interest" description="Disordered" evidence="1">
    <location>
        <begin position="100"/>
        <end position="121"/>
    </location>
</feature>
<dbReference type="EMBL" id="GL698618">
    <property type="protein sequence ID" value="EFY84560.1"/>
    <property type="molecule type" value="Genomic_DNA"/>
</dbReference>